<evidence type="ECO:0008006" key="3">
    <source>
        <dbReference type="Google" id="ProtNLM"/>
    </source>
</evidence>
<organism evidence="1 2">
    <name type="scientific">Sinorhizobium americanum</name>
    <dbReference type="NCBI Taxonomy" id="194963"/>
    <lineage>
        <taxon>Bacteria</taxon>
        <taxon>Pseudomonadati</taxon>
        <taxon>Pseudomonadota</taxon>
        <taxon>Alphaproteobacteria</taxon>
        <taxon>Hyphomicrobiales</taxon>
        <taxon>Rhizobiaceae</taxon>
        <taxon>Sinorhizobium/Ensifer group</taxon>
        <taxon>Sinorhizobium</taxon>
    </lineage>
</organism>
<dbReference type="Proteomes" id="UP000295043">
    <property type="component" value="Unassembled WGS sequence"/>
</dbReference>
<comment type="caution">
    <text evidence="1">The sequence shown here is derived from an EMBL/GenBank/DDBJ whole genome shotgun (WGS) entry which is preliminary data.</text>
</comment>
<proteinExistence type="predicted"/>
<name>A0A4R2AXP7_9HYPH</name>
<evidence type="ECO:0000313" key="2">
    <source>
        <dbReference type="Proteomes" id="UP000295043"/>
    </source>
</evidence>
<evidence type="ECO:0000313" key="1">
    <source>
        <dbReference type="EMBL" id="TCN17974.1"/>
    </source>
</evidence>
<gene>
    <name evidence="1" type="ORF">EV184_13621</name>
</gene>
<accession>A0A4R2AXP7</accession>
<dbReference type="AlphaFoldDB" id="A0A4R2AXP7"/>
<sequence length="161" mass="18745">MTLQILWDEYISHCPDGYRHSCHCDLYRGWGMKLPVTMRQDHAAGDKLFVDYAGDTVTVVVDRLSGKTRQAHLFVAVLRASSLSYAQARWSETLPDWIECHALALEFTQINDHYQPTSRVRMARRHWRPNLCRCHTRQVGPQCHRVELSGDSLRRNLQRKA</sequence>
<reference evidence="1 2" key="1">
    <citation type="submission" date="2019-03" db="EMBL/GenBank/DDBJ databases">
        <title>Genomic Encyclopedia of Type Strains, Phase IV (KMG-V): Genome sequencing to study the core and pangenomes of soil and plant-associated prokaryotes.</title>
        <authorList>
            <person name="Whitman W."/>
        </authorList>
    </citation>
    <scope>NUCLEOTIDE SEQUENCE [LARGE SCALE GENOMIC DNA]</scope>
    <source>
        <strain evidence="1 2">23C40</strain>
    </source>
</reference>
<protein>
    <recommendedName>
        <fullName evidence="3">Transposase</fullName>
    </recommendedName>
</protein>
<dbReference type="EMBL" id="SLVU01000036">
    <property type="protein sequence ID" value="TCN17974.1"/>
    <property type="molecule type" value="Genomic_DNA"/>
</dbReference>